<dbReference type="Pfam" id="PF11876">
    <property type="entry name" value="TsiV"/>
    <property type="match status" value="1"/>
</dbReference>
<dbReference type="RefSeq" id="WP_395803871.1">
    <property type="nucleotide sequence ID" value="NZ_CP043494.1"/>
</dbReference>
<keyword evidence="2" id="KW-1185">Reference proteome</keyword>
<reference evidence="1 2" key="1">
    <citation type="submission" date="2019-08" db="EMBL/GenBank/DDBJ databases">
        <title>Archangium and Cystobacter genomes.</title>
        <authorList>
            <person name="Chen I.-C.K."/>
            <person name="Wielgoss S."/>
        </authorList>
    </citation>
    <scope>NUCLEOTIDE SEQUENCE [LARGE SCALE GENOMIC DNA]</scope>
    <source>
        <strain evidence="1 2">Cbm 6</strain>
    </source>
</reference>
<dbReference type="Proteomes" id="UP001611383">
    <property type="component" value="Chromosome"/>
</dbReference>
<evidence type="ECO:0000313" key="1">
    <source>
        <dbReference type="EMBL" id="WNG47481.1"/>
    </source>
</evidence>
<evidence type="ECO:0000313" key="2">
    <source>
        <dbReference type="Proteomes" id="UP001611383"/>
    </source>
</evidence>
<name>A0ABY9WWG1_9BACT</name>
<sequence>MNEHYPRIRHYGPTRQGERLLIRETIRITFYMPYDHVDLATGVSRALDSYIRAVGEGPETVCGWAPGGGEYSPLNAEQWARIRHLLRPDRLVRFADDHSRDFLDQMVKSGFETYLYIDGDPSHPTGYGFTYCARVPWRSPPEGSVSVLSATLPTEYLEQHGPGRVRELALEMASPLLFSTGHAGLAFEFLGSRTRLLSEIREELFRYPGMDVSRWGILCHQGTRVDGVHWLNFLGQPVLGEVGGAAGLRSRLHSPGTTVQEMEGERALVTLGPWPEAGDLAQGHNLPAYRELAHVLEPWLEAFSPGYVNSWRGYSEEDVRRWWRRFLD</sequence>
<accession>A0ABY9WWG1</accession>
<organism evidence="1 2">
    <name type="scientific">Archangium minus</name>
    <dbReference type="NCBI Taxonomy" id="83450"/>
    <lineage>
        <taxon>Bacteria</taxon>
        <taxon>Pseudomonadati</taxon>
        <taxon>Myxococcota</taxon>
        <taxon>Myxococcia</taxon>
        <taxon>Myxococcales</taxon>
        <taxon>Cystobacterineae</taxon>
        <taxon>Archangiaceae</taxon>
        <taxon>Archangium</taxon>
    </lineage>
</organism>
<gene>
    <name evidence="1" type="ORF">F0U60_27705</name>
</gene>
<dbReference type="EMBL" id="CP043494">
    <property type="protein sequence ID" value="WNG47481.1"/>
    <property type="molecule type" value="Genomic_DNA"/>
</dbReference>
<protein>
    <submittedName>
        <fullName evidence="1">DUF3396 domain-containing protein</fullName>
    </submittedName>
</protein>
<proteinExistence type="predicted"/>
<dbReference type="InterPro" id="IPR021815">
    <property type="entry name" value="TsiV"/>
</dbReference>